<dbReference type="EMBL" id="JBHSZV010000027">
    <property type="protein sequence ID" value="MFC7062402.1"/>
    <property type="molecule type" value="Genomic_DNA"/>
</dbReference>
<dbReference type="PANTHER" id="PTHR43345:SF5">
    <property type="entry name" value="3-ISOPROPYLMALATE DEHYDRATASE SMALL SUBUNIT"/>
    <property type="match status" value="1"/>
</dbReference>
<keyword evidence="6 10" id="KW-0432">Leucine biosynthesis</keyword>
<keyword evidence="13" id="KW-1185">Reference proteome</keyword>
<evidence type="ECO:0000256" key="9">
    <source>
        <dbReference type="ARBA" id="ARBA00023304"/>
    </source>
</evidence>
<comment type="catalytic activity">
    <reaction evidence="1 10">
        <text>(2R,3S)-3-isopropylmalate = (2S)-2-isopropylmalate</text>
        <dbReference type="Rhea" id="RHEA:32287"/>
        <dbReference type="ChEBI" id="CHEBI:1178"/>
        <dbReference type="ChEBI" id="CHEBI:35121"/>
        <dbReference type="EC" id="4.2.1.33"/>
    </reaction>
</comment>
<feature type="domain" description="Aconitase A/isopropylmalate dehydratase small subunit swivel" evidence="11">
    <location>
        <begin position="1"/>
        <end position="123"/>
    </location>
</feature>
<protein>
    <recommendedName>
        <fullName evidence="10">3-isopropylmalate dehydratase small subunit</fullName>
        <ecNumber evidence="10">4.2.1.33</ecNumber>
    </recommendedName>
    <alternativeName>
        <fullName evidence="10">Alpha-IPM isomerase</fullName>
        <shortName evidence="10">IPMI</shortName>
    </alternativeName>
    <alternativeName>
        <fullName evidence="10">Isopropylmalate isomerase</fullName>
    </alternativeName>
</protein>
<dbReference type="InterPro" id="IPR000573">
    <property type="entry name" value="AconitaseA/IPMdHydase_ssu_swvl"/>
</dbReference>
<dbReference type="InterPro" id="IPR004431">
    <property type="entry name" value="3-IsopropMal_deHydase_ssu"/>
</dbReference>
<dbReference type="NCBIfam" id="NF002458">
    <property type="entry name" value="PRK01641.1"/>
    <property type="match status" value="1"/>
</dbReference>
<evidence type="ECO:0000256" key="10">
    <source>
        <dbReference type="HAMAP-Rule" id="MF_01031"/>
    </source>
</evidence>
<evidence type="ECO:0000259" key="11">
    <source>
        <dbReference type="Pfam" id="PF00694"/>
    </source>
</evidence>
<dbReference type="GO" id="GO:0003861">
    <property type="term" value="F:3-isopropylmalate dehydratase activity"/>
    <property type="evidence" value="ECO:0007669"/>
    <property type="project" value="UniProtKB-EC"/>
</dbReference>
<dbReference type="SUPFAM" id="SSF52016">
    <property type="entry name" value="LeuD/IlvD-like"/>
    <property type="match status" value="1"/>
</dbReference>
<proteinExistence type="inferred from homology"/>
<gene>
    <name evidence="10 12" type="primary">leuD</name>
    <name evidence="12" type="ORF">ACFQIC_11080</name>
</gene>
<dbReference type="InterPro" id="IPR015928">
    <property type="entry name" value="Aconitase/3IPM_dehydase_swvl"/>
</dbReference>
<dbReference type="NCBIfam" id="TIGR00171">
    <property type="entry name" value="leuD"/>
    <property type="match status" value="1"/>
</dbReference>
<evidence type="ECO:0000256" key="3">
    <source>
        <dbReference type="ARBA" id="ARBA00004729"/>
    </source>
</evidence>
<dbReference type="Pfam" id="PF00694">
    <property type="entry name" value="Aconitase_C"/>
    <property type="match status" value="1"/>
</dbReference>
<evidence type="ECO:0000313" key="13">
    <source>
        <dbReference type="Proteomes" id="UP001596410"/>
    </source>
</evidence>
<name>A0ABW2EPD8_9BACI</name>
<evidence type="ECO:0000256" key="2">
    <source>
        <dbReference type="ARBA" id="ARBA00002695"/>
    </source>
</evidence>
<evidence type="ECO:0000256" key="6">
    <source>
        <dbReference type="ARBA" id="ARBA00022430"/>
    </source>
</evidence>
<sequence>MKPFRKHEGSVVPLNRPNIDTDIIIPKEFLKRIERTGFGQYLMYDWRFDESGEPREDFVLNFKKYKQASILLTGNNFGSGSSRENAVWALQDYGFQVIIAPSFADIFRINCSKNGLLLIELEQSLINDLFEKEKSFPGYTMEVDLEEGMIKDEQGWSIPFTVDEHTRHKFLNGLDDIALTLQSEKSIKNFEKQRPSYMSPN</sequence>
<comment type="similarity">
    <text evidence="4 10">Belongs to the LeuD family. LeuD type 1 subfamily.</text>
</comment>
<reference evidence="13" key="1">
    <citation type="journal article" date="2019" name="Int. J. Syst. Evol. Microbiol.">
        <title>The Global Catalogue of Microorganisms (GCM) 10K type strain sequencing project: providing services to taxonomists for standard genome sequencing and annotation.</title>
        <authorList>
            <consortium name="The Broad Institute Genomics Platform"/>
            <consortium name="The Broad Institute Genome Sequencing Center for Infectious Disease"/>
            <person name="Wu L."/>
            <person name="Ma J."/>
        </authorList>
    </citation>
    <scope>NUCLEOTIDE SEQUENCE [LARGE SCALE GENOMIC DNA]</scope>
    <source>
        <strain evidence="13">CGMCC 4.1621</strain>
    </source>
</reference>
<evidence type="ECO:0000256" key="1">
    <source>
        <dbReference type="ARBA" id="ARBA00000491"/>
    </source>
</evidence>
<keyword evidence="8 10" id="KW-0456">Lyase</keyword>
<comment type="pathway">
    <text evidence="3 10">Amino-acid biosynthesis; L-leucine biosynthesis; L-leucine from 3-methyl-2-oxobutanoate: step 2/4.</text>
</comment>
<evidence type="ECO:0000313" key="12">
    <source>
        <dbReference type="EMBL" id="MFC7062402.1"/>
    </source>
</evidence>
<keyword evidence="7 10" id="KW-0028">Amino-acid biosynthesis</keyword>
<comment type="subunit">
    <text evidence="5 10">Heterodimer of LeuC and LeuD.</text>
</comment>
<dbReference type="Gene3D" id="3.20.19.10">
    <property type="entry name" value="Aconitase, domain 4"/>
    <property type="match status" value="1"/>
</dbReference>
<keyword evidence="9 10" id="KW-0100">Branched-chain amino acid biosynthesis</keyword>
<dbReference type="CDD" id="cd01577">
    <property type="entry name" value="IPMI_Swivel"/>
    <property type="match status" value="1"/>
</dbReference>
<dbReference type="Proteomes" id="UP001596410">
    <property type="component" value="Unassembled WGS sequence"/>
</dbReference>
<evidence type="ECO:0000256" key="5">
    <source>
        <dbReference type="ARBA" id="ARBA00011271"/>
    </source>
</evidence>
<dbReference type="HAMAP" id="MF_01031">
    <property type="entry name" value="LeuD_type1"/>
    <property type="match status" value="1"/>
</dbReference>
<dbReference type="EC" id="4.2.1.33" evidence="10"/>
<organism evidence="12 13">
    <name type="scientific">Halobacillus seohaensis</name>
    <dbReference type="NCBI Taxonomy" id="447421"/>
    <lineage>
        <taxon>Bacteria</taxon>
        <taxon>Bacillati</taxon>
        <taxon>Bacillota</taxon>
        <taxon>Bacilli</taxon>
        <taxon>Bacillales</taxon>
        <taxon>Bacillaceae</taxon>
        <taxon>Halobacillus</taxon>
    </lineage>
</organism>
<evidence type="ECO:0000256" key="8">
    <source>
        <dbReference type="ARBA" id="ARBA00023239"/>
    </source>
</evidence>
<comment type="function">
    <text evidence="2 10">Catalyzes the isomerization between 2-isopropylmalate and 3-isopropylmalate, via the formation of 2-isopropylmaleate.</text>
</comment>
<comment type="caution">
    <text evidence="12">The sequence shown here is derived from an EMBL/GenBank/DDBJ whole genome shotgun (WGS) entry which is preliminary data.</text>
</comment>
<evidence type="ECO:0000256" key="7">
    <source>
        <dbReference type="ARBA" id="ARBA00022605"/>
    </source>
</evidence>
<accession>A0ABW2EPD8</accession>
<dbReference type="InterPro" id="IPR033940">
    <property type="entry name" value="IPMI_Swivel"/>
</dbReference>
<dbReference type="PANTHER" id="PTHR43345">
    <property type="entry name" value="3-ISOPROPYLMALATE DEHYDRATASE SMALL SUBUNIT 2-RELATED-RELATED"/>
    <property type="match status" value="1"/>
</dbReference>
<evidence type="ECO:0000256" key="4">
    <source>
        <dbReference type="ARBA" id="ARBA00009845"/>
    </source>
</evidence>
<dbReference type="InterPro" id="IPR050075">
    <property type="entry name" value="LeuD"/>
</dbReference>
<dbReference type="RefSeq" id="WP_204709348.1">
    <property type="nucleotide sequence ID" value="NZ_JBHSZV010000027.1"/>
</dbReference>